<dbReference type="EMBL" id="RXNV01000003">
    <property type="protein sequence ID" value="RTR32532.1"/>
    <property type="molecule type" value="Genomic_DNA"/>
</dbReference>
<dbReference type="InterPro" id="IPR013785">
    <property type="entry name" value="Aldolase_TIM"/>
</dbReference>
<dbReference type="Gene3D" id="3.90.1210.10">
    <property type="entry name" value="Antifreeze-like/N-acetylneuraminic acid synthase C-terminal domain"/>
    <property type="match status" value="1"/>
</dbReference>
<dbReference type="Proteomes" id="UP000282060">
    <property type="component" value="Unassembled WGS sequence"/>
</dbReference>
<dbReference type="GO" id="GO:0047444">
    <property type="term" value="F:N-acylneuraminate-9-phosphate synthase activity"/>
    <property type="evidence" value="ECO:0007669"/>
    <property type="project" value="TreeGrafter"/>
</dbReference>
<reference evidence="3 4" key="1">
    <citation type="submission" date="2018-12" db="EMBL/GenBank/DDBJ databases">
        <authorList>
            <person name="Yu L."/>
        </authorList>
    </citation>
    <scope>NUCLEOTIDE SEQUENCE [LARGE SCALE GENOMIC DNA]</scope>
    <source>
        <strain evidence="3 4">HAW-EB5</strain>
    </source>
</reference>
<dbReference type="InterPro" id="IPR036732">
    <property type="entry name" value="AFP_Neu5c_C_sf"/>
</dbReference>
<evidence type="ECO:0000259" key="2">
    <source>
        <dbReference type="Pfam" id="PF08666"/>
    </source>
</evidence>
<dbReference type="RefSeq" id="WP_126505423.1">
    <property type="nucleotide sequence ID" value="NZ_RXNV01000003.1"/>
</dbReference>
<evidence type="ECO:0000313" key="4">
    <source>
        <dbReference type="Proteomes" id="UP000282060"/>
    </source>
</evidence>
<accession>A0A3S0KJS6</accession>
<dbReference type="Gene3D" id="3.20.20.70">
    <property type="entry name" value="Aldolase class I"/>
    <property type="match status" value="1"/>
</dbReference>
<dbReference type="AlphaFoldDB" id="A0A3S0KJS6"/>
<feature type="domain" description="PseI/NeuA/B-like" evidence="1">
    <location>
        <begin position="29"/>
        <end position="249"/>
    </location>
</feature>
<keyword evidence="4" id="KW-1185">Reference proteome</keyword>
<dbReference type="InterPro" id="IPR013132">
    <property type="entry name" value="PseI/NeuA/B-like_N"/>
</dbReference>
<dbReference type="Pfam" id="PF03102">
    <property type="entry name" value="NeuB"/>
    <property type="match status" value="1"/>
</dbReference>
<evidence type="ECO:0000313" key="3">
    <source>
        <dbReference type="EMBL" id="RTR32532.1"/>
    </source>
</evidence>
<proteinExistence type="predicted"/>
<dbReference type="GO" id="GO:0016051">
    <property type="term" value="P:carbohydrate biosynthetic process"/>
    <property type="evidence" value="ECO:0007669"/>
    <property type="project" value="InterPro"/>
</dbReference>
<dbReference type="OrthoDB" id="9781701at2"/>
<sequence length="328" mass="37509">MCETNQHTITIIGETAFNHEGDFDYLMNLVDLTAAAGATHIKFQVLINYDEFVSQLSEAYSLVKSWCFSVEQWNTAFDYAELLGLKLFVMPLDQKAVALCHRDSVEYIEIHSVSFNDELLLDEVNRKVQGKVIGLGIGGRTIEELKNLEQKLRHQKLLLLCGFQAFPSQLEEVKISRIKYLAKYFPEAFLGYADHSDPNHLDAQFSSHYAYQLGARVFEKHVTLKPNRTDAQSAYTGVQFKNYIESLNRYISVIEEDETTSFTMSDNEISYRHRQKKVVAIRDIAEGEVYTHENIALKMHTEEGTYSNLTELIGYTANQSFKLGKVIC</sequence>
<dbReference type="SUPFAM" id="SSF51269">
    <property type="entry name" value="AFP III-like domain"/>
    <property type="match status" value="1"/>
</dbReference>
<dbReference type="InterPro" id="IPR013974">
    <property type="entry name" value="SAF"/>
</dbReference>
<feature type="domain" description="SAF" evidence="2">
    <location>
        <begin position="278"/>
        <end position="327"/>
    </location>
</feature>
<gene>
    <name evidence="3" type="ORF">EKG39_09120</name>
</gene>
<name>A0A3S0KJS6_9GAMM</name>
<protein>
    <submittedName>
        <fullName evidence="3">Uncharacterized protein</fullName>
    </submittedName>
</protein>
<dbReference type="InterPro" id="IPR051690">
    <property type="entry name" value="PseI-like"/>
</dbReference>
<dbReference type="Pfam" id="PF08666">
    <property type="entry name" value="SAF"/>
    <property type="match status" value="1"/>
</dbReference>
<dbReference type="SUPFAM" id="SSF51569">
    <property type="entry name" value="Aldolase"/>
    <property type="match status" value="1"/>
</dbReference>
<dbReference type="PANTHER" id="PTHR42966:SF1">
    <property type="entry name" value="SIALIC ACID SYNTHASE"/>
    <property type="match status" value="1"/>
</dbReference>
<comment type="caution">
    <text evidence="3">The sequence shown here is derived from an EMBL/GenBank/DDBJ whole genome shotgun (WGS) entry which is preliminary data.</text>
</comment>
<organism evidence="3 4">
    <name type="scientific">Shewanella atlantica</name>
    <dbReference type="NCBI Taxonomy" id="271099"/>
    <lineage>
        <taxon>Bacteria</taxon>
        <taxon>Pseudomonadati</taxon>
        <taxon>Pseudomonadota</taxon>
        <taxon>Gammaproteobacteria</taxon>
        <taxon>Alteromonadales</taxon>
        <taxon>Shewanellaceae</taxon>
        <taxon>Shewanella</taxon>
    </lineage>
</organism>
<dbReference type="PANTHER" id="PTHR42966">
    <property type="entry name" value="N-ACETYLNEURAMINATE SYNTHASE"/>
    <property type="match status" value="1"/>
</dbReference>
<evidence type="ECO:0000259" key="1">
    <source>
        <dbReference type="Pfam" id="PF03102"/>
    </source>
</evidence>